<dbReference type="PANTHER" id="PTHR12526:SF638">
    <property type="entry name" value="SPORE COAT PROTEIN SA"/>
    <property type="match status" value="1"/>
</dbReference>
<feature type="domain" description="Glycosyl transferase family 1" evidence="1">
    <location>
        <begin position="193"/>
        <end position="359"/>
    </location>
</feature>
<reference evidence="3 4" key="1">
    <citation type="submission" date="2023-08" db="EMBL/GenBank/DDBJ databases">
        <title>Complete genome sequence of Geobacillus thermodenitrificans K1041, a genetically tractable strain representative of the genus Geobacillus.</title>
        <authorList>
            <person name="Kani S."/>
            <person name="Suzuki H."/>
        </authorList>
    </citation>
    <scope>NUCLEOTIDE SEQUENCE [LARGE SCALE GENOMIC DNA]</scope>
    <source>
        <strain evidence="3 4">K1041</strain>
    </source>
</reference>
<evidence type="ECO:0000313" key="3">
    <source>
        <dbReference type="EMBL" id="WMV76107.1"/>
    </source>
</evidence>
<dbReference type="CDD" id="cd03808">
    <property type="entry name" value="GT4_CapM-like"/>
    <property type="match status" value="1"/>
</dbReference>
<evidence type="ECO:0000259" key="2">
    <source>
        <dbReference type="Pfam" id="PF13477"/>
    </source>
</evidence>
<name>A0ABY9QDP0_GEOTD</name>
<dbReference type="Proteomes" id="UP001297580">
    <property type="component" value="Chromosome"/>
</dbReference>
<gene>
    <name evidence="3" type="ORF">HSX42_18220</name>
</gene>
<keyword evidence="4" id="KW-1185">Reference proteome</keyword>
<evidence type="ECO:0000259" key="1">
    <source>
        <dbReference type="Pfam" id="PF00534"/>
    </source>
</evidence>
<dbReference type="EMBL" id="CP133461">
    <property type="protein sequence ID" value="WMV76107.1"/>
    <property type="molecule type" value="Genomic_DNA"/>
</dbReference>
<evidence type="ECO:0000313" key="4">
    <source>
        <dbReference type="Proteomes" id="UP001297580"/>
    </source>
</evidence>
<dbReference type="RefSeq" id="WP_236934329.1">
    <property type="nucleotide sequence ID" value="NZ_CP133461.1"/>
</dbReference>
<organism evidence="3 4">
    <name type="scientific">Geobacillus thermodenitrificans</name>
    <dbReference type="NCBI Taxonomy" id="33940"/>
    <lineage>
        <taxon>Bacteria</taxon>
        <taxon>Bacillati</taxon>
        <taxon>Bacillota</taxon>
        <taxon>Bacilli</taxon>
        <taxon>Bacillales</taxon>
        <taxon>Anoxybacillaceae</taxon>
        <taxon>Geobacillus</taxon>
    </lineage>
</organism>
<feature type="domain" description="Glycosyltransferase subfamily 4-like N-terminal" evidence="2">
    <location>
        <begin position="29"/>
        <end position="141"/>
    </location>
</feature>
<sequence>MEKGKILQVCAIDLSVDALLKPLILKSMEEGYIVHNACTDTGRFEKLRKEGLTMIDVKIDRKISPISNIKSIMRLYQLMKKEKYDIVHVHTPIAALLGRIAAKMAGIKHIIYTAHGFYFHDEMPSFQYKLFYNIEKYAARFLTDWLLLQSKEDYELSLRDKFLCEDRIIHLSNGVDIHNKFNPHLISEDTKVNIKKELGINSNDIVFAFIGRLVREKGIFELLEAFIQLTKRYDKVKLLLIGDLLKSERDQESYYKIKKMLSYPGVIHLGFRKDIAELLSISDVFVLPSYREGLPRSIIEAMAMSKPIIATNIRGCREEVFHNENGYLVNRGSSKSLYDAMESLVIDERKRVEFGNKSRLIAEQLFDEEKVIRKQINLFDSLMSKGD</sequence>
<dbReference type="Pfam" id="PF13477">
    <property type="entry name" value="Glyco_trans_4_2"/>
    <property type="match status" value="1"/>
</dbReference>
<dbReference type="SUPFAM" id="SSF53756">
    <property type="entry name" value="UDP-Glycosyltransferase/glycogen phosphorylase"/>
    <property type="match status" value="1"/>
</dbReference>
<dbReference type="PANTHER" id="PTHR12526">
    <property type="entry name" value="GLYCOSYLTRANSFERASE"/>
    <property type="match status" value="1"/>
</dbReference>
<dbReference type="Gene3D" id="3.40.50.2000">
    <property type="entry name" value="Glycogen Phosphorylase B"/>
    <property type="match status" value="2"/>
</dbReference>
<dbReference type="Pfam" id="PF00534">
    <property type="entry name" value="Glycos_transf_1"/>
    <property type="match status" value="1"/>
</dbReference>
<dbReference type="InterPro" id="IPR028098">
    <property type="entry name" value="Glyco_trans_4-like_N"/>
</dbReference>
<proteinExistence type="predicted"/>
<protein>
    <submittedName>
        <fullName evidence="3">Glycosyltransferase family 4 protein</fullName>
    </submittedName>
</protein>
<dbReference type="InterPro" id="IPR001296">
    <property type="entry name" value="Glyco_trans_1"/>
</dbReference>
<accession>A0ABY9QDP0</accession>